<dbReference type="EMBL" id="QTTT01000001">
    <property type="protein sequence ID" value="REE97402.1"/>
    <property type="molecule type" value="Genomic_DNA"/>
</dbReference>
<dbReference type="AlphaFoldDB" id="A0A3D9SN85"/>
<protein>
    <submittedName>
        <fullName evidence="1">Uncharacterized protein</fullName>
    </submittedName>
</protein>
<reference evidence="1 2" key="1">
    <citation type="submission" date="2018-08" db="EMBL/GenBank/DDBJ databases">
        <title>Sequencing the genomes of 1000 actinobacteria strains.</title>
        <authorList>
            <person name="Klenk H.-P."/>
        </authorList>
    </citation>
    <scope>NUCLEOTIDE SEQUENCE [LARGE SCALE GENOMIC DNA]</scope>
    <source>
        <strain evidence="1 2">DSM 43927</strain>
    </source>
</reference>
<proteinExistence type="predicted"/>
<dbReference type="Proteomes" id="UP000256661">
    <property type="component" value="Unassembled WGS sequence"/>
</dbReference>
<name>A0A3D9SN85_9ACTN</name>
<sequence length="160" mass="16415">MTESVGSYIARKITDIHPCPVYSAGMTPFRAPVLVASAALLLTALTLTACNGGVNDIREGVKDGAEIGKRQGQIEVLGAAEIQLRAGVVLNGELSCEVTSTGGQSTPVTCTGTTDEGRAVSLKGTITSAAPIAESDWLRGDFVATVGGEEVFRTPCIGTC</sequence>
<accession>A0A3D9SN85</accession>
<comment type="caution">
    <text evidence="1">The sequence shown here is derived from an EMBL/GenBank/DDBJ whole genome shotgun (WGS) entry which is preliminary data.</text>
</comment>
<keyword evidence="2" id="KW-1185">Reference proteome</keyword>
<gene>
    <name evidence="1" type="ORF">DFJ69_2870</name>
</gene>
<organism evidence="1 2">
    <name type="scientific">Thermomonospora umbrina</name>
    <dbReference type="NCBI Taxonomy" id="111806"/>
    <lineage>
        <taxon>Bacteria</taxon>
        <taxon>Bacillati</taxon>
        <taxon>Actinomycetota</taxon>
        <taxon>Actinomycetes</taxon>
        <taxon>Streptosporangiales</taxon>
        <taxon>Thermomonosporaceae</taxon>
        <taxon>Thermomonospora</taxon>
    </lineage>
</organism>
<evidence type="ECO:0000313" key="1">
    <source>
        <dbReference type="EMBL" id="REE97402.1"/>
    </source>
</evidence>
<evidence type="ECO:0000313" key="2">
    <source>
        <dbReference type="Proteomes" id="UP000256661"/>
    </source>
</evidence>